<protein>
    <submittedName>
        <fullName evidence="2">Uncharacterized protein</fullName>
    </submittedName>
</protein>
<feature type="region of interest" description="Disordered" evidence="1">
    <location>
        <begin position="110"/>
        <end position="160"/>
    </location>
</feature>
<name>A0A8K1LTG1_9PASS</name>
<evidence type="ECO:0000256" key="1">
    <source>
        <dbReference type="SAM" id="MobiDB-lite"/>
    </source>
</evidence>
<gene>
    <name evidence="2" type="ORF">HGM15179_001403</name>
</gene>
<evidence type="ECO:0000313" key="2">
    <source>
        <dbReference type="EMBL" id="TRZ25684.1"/>
    </source>
</evidence>
<proteinExistence type="predicted"/>
<organism evidence="2 3">
    <name type="scientific">Zosterops borbonicus</name>
    <dbReference type="NCBI Taxonomy" id="364589"/>
    <lineage>
        <taxon>Eukaryota</taxon>
        <taxon>Metazoa</taxon>
        <taxon>Chordata</taxon>
        <taxon>Craniata</taxon>
        <taxon>Vertebrata</taxon>
        <taxon>Euteleostomi</taxon>
        <taxon>Archelosauria</taxon>
        <taxon>Archosauria</taxon>
        <taxon>Dinosauria</taxon>
        <taxon>Saurischia</taxon>
        <taxon>Theropoda</taxon>
        <taxon>Coelurosauria</taxon>
        <taxon>Aves</taxon>
        <taxon>Neognathae</taxon>
        <taxon>Neoaves</taxon>
        <taxon>Telluraves</taxon>
        <taxon>Australaves</taxon>
        <taxon>Passeriformes</taxon>
        <taxon>Sylvioidea</taxon>
        <taxon>Zosteropidae</taxon>
        <taxon>Zosterops</taxon>
    </lineage>
</organism>
<dbReference type="Proteomes" id="UP000796761">
    <property type="component" value="Unassembled WGS sequence"/>
</dbReference>
<feature type="compositionally biased region" description="Polar residues" evidence="1">
    <location>
        <begin position="80"/>
        <end position="89"/>
    </location>
</feature>
<feature type="non-terminal residue" evidence="2">
    <location>
        <position position="160"/>
    </location>
</feature>
<dbReference type="EMBL" id="SWJQ01000022">
    <property type="protein sequence ID" value="TRZ25684.1"/>
    <property type="molecule type" value="Genomic_DNA"/>
</dbReference>
<evidence type="ECO:0000313" key="3">
    <source>
        <dbReference type="Proteomes" id="UP000796761"/>
    </source>
</evidence>
<keyword evidence="3" id="KW-1185">Reference proteome</keyword>
<comment type="caution">
    <text evidence="2">The sequence shown here is derived from an EMBL/GenBank/DDBJ whole genome shotgun (WGS) entry which is preliminary data.</text>
</comment>
<feature type="region of interest" description="Disordered" evidence="1">
    <location>
        <begin position="50"/>
        <end position="89"/>
    </location>
</feature>
<reference evidence="2" key="1">
    <citation type="submission" date="2019-04" db="EMBL/GenBank/DDBJ databases">
        <title>Genome assembly of Zosterops borbonicus 15179.</title>
        <authorList>
            <person name="Leroy T."/>
            <person name="Anselmetti Y."/>
            <person name="Tilak M.-K."/>
            <person name="Nabholz B."/>
        </authorList>
    </citation>
    <scope>NUCLEOTIDE SEQUENCE</scope>
    <source>
        <strain evidence="2">HGM_15179</strain>
        <tissue evidence="2">Muscle</tissue>
    </source>
</reference>
<sequence length="160" mass="18047">MVLRHLSMCTHPNMCDYIKGNGDHLQQLQPEEKDSKLADTTVVQAAVKEDEQPKPMAVTPVRRRKYKTKSSCPVVESQKIRNSSTNSQIGTRCATTVRKNKTWLQMGALQRKGSTYPSLVPEDDGPRRSQCPELKDHNYENDELPADPESVGHLLLHLDP</sequence>
<dbReference type="AlphaFoldDB" id="A0A8K1LTG1"/>
<accession>A0A8K1LTG1</accession>